<reference evidence="3" key="1">
    <citation type="journal article" date="2019" name="Int. J. Syst. Evol. Microbiol.">
        <title>The Global Catalogue of Microorganisms (GCM) 10K type strain sequencing project: providing services to taxonomists for standard genome sequencing and annotation.</title>
        <authorList>
            <consortium name="The Broad Institute Genomics Platform"/>
            <consortium name="The Broad Institute Genome Sequencing Center for Infectious Disease"/>
            <person name="Wu L."/>
            <person name="Ma J."/>
        </authorList>
    </citation>
    <scope>NUCLEOTIDE SEQUENCE [LARGE SCALE GENOMIC DNA]</scope>
    <source>
        <strain evidence="3">CGMCC 1.18575</strain>
    </source>
</reference>
<proteinExistence type="predicted"/>
<keyword evidence="1" id="KW-0812">Transmembrane</keyword>
<sequence>MAVWKKHAAFPVLALAISVIVIVITSVYSRKDNGTFYWKDLSGSRDAIGIVAIGGELRDGYHRTSFRLQNGKLSAQTEVFEQARLAEMYRYISGGYKRIGNKQYYIDGQGEYRIHSLIRMASTGLYAIPEGTAIVSPSIYYRLSNGDGSPASANPLEYGLAGIGDKVFFTVPVSYGATGTSGIYELSFTEWYNATQFPDKNPKPRQLAEISLEANESDVPPNIEILGLEAVGDKLALLSVEHNELHVTSYDSKSGKLLGKAIVPQFYLSGRPGSPPSDQDHTHDERYEAYSDNEHGILNISFGSSKSYVLSFDFNNGVKLLNAITASFPEGVDDPLRCLTDISYRDNKLYIVKTFREQRPDPADPSQDRMLPLHFYLYVYDHEKLVYKGELVTALNDDTAILGAAREQFSIEQKDFRYFTNFTIE</sequence>
<evidence type="ECO:0000256" key="1">
    <source>
        <dbReference type="SAM" id="Phobius"/>
    </source>
</evidence>
<keyword evidence="1" id="KW-0472">Membrane</keyword>
<organism evidence="2 3">
    <name type="scientific">Cohnella soli</name>
    <dbReference type="NCBI Taxonomy" id="425005"/>
    <lineage>
        <taxon>Bacteria</taxon>
        <taxon>Bacillati</taxon>
        <taxon>Bacillota</taxon>
        <taxon>Bacilli</taxon>
        <taxon>Bacillales</taxon>
        <taxon>Paenibacillaceae</taxon>
        <taxon>Cohnella</taxon>
    </lineage>
</organism>
<comment type="caution">
    <text evidence="2">The sequence shown here is derived from an EMBL/GenBank/DDBJ whole genome shotgun (WGS) entry which is preliminary data.</text>
</comment>
<dbReference type="Proteomes" id="UP001596113">
    <property type="component" value="Unassembled WGS sequence"/>
</dbReference>
<accession>A0ABW0HWJ1</accession>
<evidence type="ECO:0000313" key="3">
    <source>
        <dbReference type="Proteomes" id="UP001596113"/>
    </source>
</evidence>
<evidence type="ECO:0000313" key="2">
    <source>
        <dbReference type="EMBL" id="MFC5405313.1"/>
    </source>
</evidence>
<dbReference type="RefSeq" id="WP_378136443.1">
    <property type="nucleotide sequence ID" value="NZ_JBHSMI010000029.1"/>
</dbReference>
<gene>
    <name evidence="2" type="ORF">ACFPOF_21435</name>
</gene>
<feature type="transmembrane region" description="Helical" evidence="1">
    <location>
        <begin position="7"/>
        <end position="28"/>
    </location>
</feature>
<keyword evidence="1" id="KW-1133">Transmembrane helix</keyword>
<name>A0ABW0HWJ1_9BACL</name>
<dbReference type="EMBL" id="JBHSMI010000029">
    <property type="protein sequence ID" value="MFC5405313.1"/>
    <property type="molecule type" value="Genomic_DNA"/>
</dbReference>
<keyword evidence="3" id="KW-1185">Reference proteome</keyword>
<protein>
    <submittedName>
        <fullName evidence="2">Uncharacterized protein</fullName>
    </submittedName>
</protein>